<evidence type="ECO:0000313" key="1">
    <source>
        <dbReference type="EMBL" id="KKP43749.1"/>
    </source>
</evidence>
<dbReference type="AlphaFoldDB" id="A0A0F9ZHZ5"/>
<proteinExistence type="predicted"/>
<protein>
    <submittedName>
        <fullName evidence="1">Uncharacterized protein</fullName>
    </submittedName>
</protein>
<organism evidence="1 2">
    <name type="scientific">candidate division WS6 bacterium GW2011_GWC1_33_20</name>
    <dbReference type="NCBI Taxonomy" id="1619089"/>
    <lineage>
        <taxon>Bacteria</taxon>
        <taxon>Candidatus Dojkabacteria</taxon>
    </lineage>
</organism>
<comment type="caution">
    <text evidence="1">The sequence shown here is derived from an EMBL/GenBank/DDBJ whole genome shotgun (WGS) entry which is preliminary data.</text>
</comment>
<sequence length="74" mass="7830">MVYVGELINSLLPNPTPIPFVNCVLPAPNSPLRATTIDPLLSNRYSLVNSLPNLVVSSGNLVTLSSSNVLLDIA</sequence>
<dbReference type="EMBL" id="LBOV01000011">
    <property type="protein sequence ID" value="KKP43749.1"/>
    <property type="molecule type" value="Genomic_DNA"/>
</dbReference>
<dbReference type="Proteomes" id="UP000034302">
    <property type="component" value="Unassembled WGS sequence"/>
</dbReference>
<name>A0A0F9ZHZ5_9BACT</name>
<reference evidence="1 2" key="1">
    <citation type="journal article" date="2015" name="Nature">
        <title>rRNA introns, odd ribosomes, and small enigmatic genomes across a large radiation of phyla.</title>
        <authorList>
            <person name="Brown C.T."/>
            <person name="Hug L.A."/>
            <person name="Thomas B.C."/>
            <person name="Sharon I."/>
            <person name="Castelle C.J."/>
            <person name="Singh A."/>
            <person name="Wilkins M.J."/>
            <person name="Williams K.H."/>
            <person name="Banfield J.F."/>
        </authorList>
    </citation>
    <scope>NUCLEOTIDE SEQUENCE [LARGE SCALE GENOMIC DNA]</scope>
</reference>
<accession>A0A0F9ZHZ5</accession>
<evidence type="ECO:0000313" key="2">
    <source>
        <dbReference type="Proteomes" id="UP000034302"/>
    </source>
</evidence>
<gene>
    <name evidence="1" type="ORF">UR34_C0011G0003</name>
</gene>